<feature type="domain" description="SPOR" evidence="3">
    <location>
        <begin position="328"/>
        <end position="404"/>
    </location>
</feature>
<feature type="signal peptide" evidence="2">
    <location>
        <begin position="1"/>
        <end position="23"/>
    </location>
</feature>
<proteinExistence type="predicted"/>
<dbReference type="AlphaFoldDB" id="A0A037ZK42"/>
<dbReference type="PROSITE" id="PS51724">
    <property type="entry name" value="SPOR"/>
    <property type="match status" value="1"/>
</dbReference>
<protein>
    <recommendedName>
        <fullName evidence="3">SPOR domain-containing protein</fullName>
    </recommendedName>
</protein>
<organism evidence="4 5">
    <name type="scientific">Actibacterium mucosum KCTC 23349</name>
    <dbReference type="NCBI Taxonomy" id="1454373"/>
    <lineage>
        <taxon>Bacteria</taxon>
        <taxon>Pseudomonadati</taxon>
        <taxon>Pseudomonadota</taxon>
        <taxon>Alphaproteobacteria</taxon>
        <taxon>Rhodobacterales</taxon>
        <taxon>Roseobacteraceae</taxon>
        <taxon>Actibacterium</taxon>
    </lineage>
</organism>
<feature type="chain" id="PRO_5001564440" description="SPOR domain-containing protein" evidence="2">
    <location>
        <begin position="24"/>
        <end position="404"/>
    </location>
</feature>
<dbReference type="OrthoDB" id="7843142at2"/>
<dbReference type="Gene3D" id="3.30.70.1070">
    <property type="entry name" value="Sporulation related repeat"/>
    <property type="match status" value="1"/>
</dbReference>
<dbReference type="STRING" id="1454373.ACMU_15765"/>
<keyword evidence="2" id="KW-0732">Signal</keyword>
<evidence type="ECO:0000256" key="1">
    <source>
        <dbReference type="SAM" id="MobiDB-lite"/>
    </source>
</evidence>
<keyword evidence="5" id="KW-1185">Reference proteome</keyword>
<feature type="compositionally biased region" description="Low complexity" evidence="1">
    <location>
        <begin position="110"/>
        <end position="125"/>
    </location>
</feature>
<accession>A0A037ZK42</accession>
<dbReference type="InterPro" id="IPR007730">
    <property type="entry name" value="SPOR-like_dom"/>
</dbReference>
<sequence>MQACKTLVSAALSMVLVTGIAEARSLQKDTGPAEQPPATYTGKQYVDSRGCVYIRAGYAGLVEWVPRVTRDRQVVCGQTPTFAKKKPKAAEQPRVAEQPKPAAKPKVKKATVAATPTPAAKPKAKAKPAAVAAAPAKPQLPSDAQAMARAERGDACNGAPILSARYLDSKRIGVRCGKVAAPVAVAVAKPVKPVPTARPATTSVASVPTARPVVPRTTVRNAGTAAPLRLTVTQPRTAAITIPEGYEPAWSDDRLNPQRGKGTAAGQAAMDLLWTQTVPRKLIDVTTGQDVTRRLSHLDYPYTDYSEQRVDLGLAPVPAAKSQLSTKAQPQGNRFIQVALFGQPSNTRAAVAKLQALGLPVTLKKKTSKGRVLEQLMAGPLTDAAVAQALAQIKRAGFRDAYLR</sequence>
<dbReference type="GO" id="GO:0042834">
    <property type="term" value="F:peptidoglycan binding"/>
    <property type="evidence" value="ECO:0007669"/>
    <property type="project" value="InterPro"/>
</dbReference>
<name>A0A037ZK42_9RHOB</name>
<dbReference type="InterPro" id="IPR036680">
    <property type="entry name" value="SPOR-like_sf"/>
</dbReference>
<dbReference type="SUPFAM" id="SSF110997">
    <property type="entry name" value="Sporulation related repeat"/>
    <property type="match status" value="1"/>
</dbReference>
<evidence type="ECO:0000313" key="4">
    <source>
        <dbReference type="EMBL" id="KAJ55211.1"/>
    </source>
</evidence>
<evidence type="ECO:0000313" key="5">
    <source>
        <dbReference type="Proteomes" id="UP000026249"/>
    </source>
</evidence>
<dbReference type="Pfam" id="PF05036">
    <property type="entry name" value="SPOR"/>
    <property type="match status" value="1"/>
</dbReference>
<dbReference type="EMBL" id="JFKE01000005">
    <property type="protein sequence ID" value="KAJ55211.1"/>
    <property type="molecule type" value="Genomic_DNA"/>
</dbReference>
<comment type="caution">
    <text evidence="4">The sequence shown here is derived from an EMBL/GenBank/DDBJ whole genome shotgun (WGS) entry which is preliminary data.</text>
</comment>
<gene>
    <name evidence="4" type="ORF">ACMU_15765</name>
</gene>
<dbReference type="Proteomes" id="UP000026249">
    <property type="component" value="Unassembled WGS sequence"/>
</dbReference>
<evidence type="ECO:0000256" key="2">
    <source>
        <dbReference type="SAM" id="SignalP"/>
    </source>
</evidence>
<feature type="region of interest" description="Disordered" evidence="1">
    <location>
        <begin position="82"/>
        <end position="125"/>
    </location>
</feature>
<evidence type="ECO:0000259" key="3">
    <source>
        <dbReference type="PROSITE" id="PS51724"/>
    </source>
</evidence>
<reference evidence="4 5" key="1">
    <citation type="submission" date="2014-03" db="EMBL/GenBank/DDBJ databases">
        <title>Draft Genome Sequence of Actibacterium mucosum KCTC 23349, a Marine Alphaproteobacterium with Complex Ionic Requirements Isolated from Mediterranean Seawater at Malvarrosa Beach, Valencia, Spain.</title>
        <authorList>
            <person name="Arahal D.R."/>
            <person name="Shao Z."/>
            <person name="Lai Q."/>
            <person name="Pujalte M.J."/>
        </authorList>
    </citation>
    <scope>NUCLEOTIDE SEQUENCE [LARGE SCALE GENOMIC DNA]</scope>
    <source>
        <strain evidence="4 5">KCTC 23349</strain>
    </source>
</reference>